<dbReference type="HOGENOM" id="CLU_1616956_0_0_6"/>
<evidence type="ECO:0000313" key="2">
    <source>
        <dbReference type="Proteomes" id="UP000032803"/>
    </source>
</evidence>
<dbReference type="PATRIC" id="fig|449.7.peg.1429"/>
<accession>A0A0A8USN7</accession>
<dbReference type="STRING" id="449.LHA_2891"/>
<protein>
    <submittedName>
        <fullName evidence="1">Uncharacterized protein</fullName>
    </submittedName>
</protein>
<proteinExistence type="predicted"/>
<dbReference type="KEGG" id="lha:LHA_2891"/>
<evidence type="ECO:0000313" key="1">
    <source>
        <dbReference type="EMBL" id="CEK11885.1"/>
    </source>
</evidence>
<dbReference type="InterPro" id="IPR036452">
    <property type="entry name" value="Ribo_hydro-like"/>
</dbReference>
<dbReference type="GO" id="GO:0016799">
    <property type="term" value="F:hydrolase activity, hydrolyzing N-glycosyl compounds"/>
    <property type="evidence" value="ECO:0007669"/>
    <property type="project" value="InterPro"/>
</dbReference>
<reference evidence="2" key="1">
    <citation type="submission" date="2014-09" db="EMBL/GenBank/DDBJ databases">
        <authorList>
            <person name="Gomez-Valero L."/>
        </authorList>
    </citation>
    <scope>NUCLEOTIDE SEQUENCE [LARGE SCALE GENOMIC DNA]</scope>
    <source>
        <strain evidence="2">ATCC35250</strain>
    </source>
</reference>
<dbReference type="EMBL" id="LN681225">
    <property type="protein sequence ID" value="CEK11885.1"/>
    <property type="molecule type" value="Genomic_DNA"/>
</dbReference>
<dbReference type="Gene3D" id="3.90.245.10">
    <property type="entry name" value="Ribonucleoside hydrolase-like"/>
    <property type="match status" value="1"/>
</dbReference>
<organism evidence="1 2">
    <name type="scientific">Legionella hackeliae</name>
    <dbReference type="NCBI Taxonomy" id="449"/>
    <lineage>
        <taxon>Bacteria</taxon>
        <taxon>Pseudomonadati</taxon>
        <taxon>Pseudomonadota</taxon>
        <taxon>Gammaproteobacteria</taxon>
        <taxon>Legionellales</taxon>
        <taxon>Legionellaceae</taxon>
        <taxon>Legionella</taxon>
    </lineage>
</organism>
<sequence>MGGVYPKGYNWLISPETTANVLSQVKTICISSEFIETNQLNITLDEFNDIENQSHTRLKKTILSDWKNWREATNSKTTQLGDPVTLFLAIHPDQITTTSYQNVAFPCLNDMGKLKSEFSGCWYSMPGLEDKLIRLNEDNQSLVQFVHDTTSAPNLKASIIEAIN</sequence>
<dbReference type="Proteomes" id="UP000032803">
    <property type="component" value="Chromosome I"/>
</dbReference>
<dbReference type="AlphaFoldDB" id="A0A0A8USN7"/>
<name>A0A0A8USN7_LEGHA</name>
<gene>
    <name evidence="1" type="ORF">LHA_2891</name>
</gene>
<keyword evidence="2" id="KW-1185">Reference proteome</keyword>